<dbReference type="RefSeq" id="WP_084239184.1">
    <property type="nucleotide sequence ID" value="NZ_FWXT01000001.1"/>
</dbReference>
<feature type="domain" description="Glycosyltransferase 2-like" evidence="1">
    <location>
        <begin position="9"/>
        <end position="174"/>
    </location>
</feature>
<reference evidence="3" key="1">
    <citation type="submission" date="2017-04" db="EMBL/GenBank/DDBJ databases">
        <authorList>
            <person name="Varghese N."/>
            <person name="Submissions S."/>
        </authorList>
    </citation>
    <scope>NUCLEOTIDE SEQUENCE [LARGE SCALE GENOMIC DNA]</scope>
    <source>
        <strain evidence="3">DSM 12126</strain>
    </source>
</reference>
<name>A0A1W2BSB2_9SPHI</name>
<proteinExistence type="predicted"/>
<evidence type="ECO:0000313" key="2">
    <source>
        <dbReference type="EMBL" id="SMC75875.1"/>
    </source>
</evidence>
<dbReference type="GO" id="GO:0016758">
    <property type="term" value="F:hexosyltransferase activity"/>
    <property type="evidence" value="ECO:0007669"/>
    <property type="project" value="UniProtKB-ARBA"/>
</dbReference>
<dbReference type="Gene3D" id="3.90.550.10">
    <property type="entry name" value="Spore Coat Polysaccharide Biosynthesis Protein SpsA, Chain A"/>
    <property type="match status" value="1"/>
</dbReference>
<dbReference type="STRING" id="151894.SAMN04488524_2604"/>
<dbReference type="SUPFAM" id="SSF53448">
    <property type="entry name" value="Nucleotide-diphospho-sugar transferases"/>
    <property type="match status" value="1"/>
</dbReference>
<evidence type="ECO:0000313" key="3">
    <source>
        <dbReference type="Proteomes" id="UP000192756"/>
    </source>
</evidence>
<dbReference type="InterPro" id="IPR029044">
    <property type="entry name" value="Nucleotide-diphossugar_trans"/>
</dbReference>
<keyword evidence="3" id="KW-1185">Reference proteome</keyword>
<protein>
    <submittedName>
        <fullName evidence="2">Glycosyltransferase involved in cell wall bisynthesis</fullName>
    </submittedName>
</protein>
<dbReference type="InterPro" id="IPR001173">
    <property type="entry name" value="Glyco_trans_2-like"/>
</dbReference>
<dbReference type="Proteomes" id="UP000192756">
    <property type="component" value="Unassembled WGS sequence"/>
</dbReference>
<dbReference type="PANTHER" id="PTHR22916">
    <property type="entry name" value="GLYCOSYLTRANSFERASE"/>
    <property type="match status" value="1"/>
</dbReference>
<gene>
    <name evidence="2" type="ORF">SAMN04488524_2604</name>
</gene>
<dbReference type="OrthoDB" id="9815829at2"/>
<sequence length="309" mass="36192">MTSSGPKVSICIVTYNQEKYVEKCIDSVLAQIVNFEYEIIIADDCSTDETKNILSRYSSAHSDKIKFVSHEQNIGPFRNFVFAHTEARGDYVVHLDGDDYTLPGKLQAQADYLDENPDCAIVWHRMNSIDQSSGFMYEDNYVENGIVYKKIDIVDLISNITIGFNSSKMYRRDYEHRDWLDYYELDFPFNVLKVINKKKYAAFVSDAVYGVYRSNIGISFTHNYEIKIKIYKWLLRYYKDKLIDKSQINAKIALLLLSDLKHRQRTVFYGVYAFLSTCMSFKIQSLRLIHSKRINILTKFKKVDKDLYL</sequence>
<dbReference type="PANTHER" id="PTHR22916:SF71">
    <property type="entry name" value="GLYCOSYL TRANSFERASE"/>
    <property type="match status" value="1"/>
</dbReference>
<evidence type="ECO:0000259" key="1">
    <source>
        <dbReference type="Pfam" id="PF00535"/>
    </source>
</evidence>
<accession>A0A1W2BSB2</accession>
<dbReference type="EMBL" id="FWXT01000001">
    <property type="protein sequence ID" value="SMC75875.1"/>
    <property type="molecule type" value="Genomic_DNA"/>
</dbReference>
<dbReference type="AlphaFoldDB" id="A0A1W2BSB2"/>
<keyword evidence="2" id="KW-0808">Transferase</keyword>
<dbReference type="Pfam" id="PF00535">
    <property type="entry name" value="Glycos_transf_2"/>
    <property type="match status" value="1"/>
</dbReference>
<organism evidence="2 3">
    <name type="scientific">Pedobacter africanus</name>
    <dbReference type="NCBI Taxonomy" id="151894"/>
    <lineage>
        <taxon>Bacteria</taxon>
        <taxon>Pseudomonadati</taxon>
        <taxon>Bacteroidota</taxon>
        <taxon>Sphingobacteriia</taxon>
        <taxon>Sphingobacteriales</taxon>
        <taxon>Sphingobacteriaceae</taxon>
        <taxon>Pedobacter</taxon>
    </lineage>
</organism>